<accession>A0A0F8YX47</accession>
<dbReference type="AlphaFoldDB" id="A0A0F8YX47"/>
<evidence type="ECO:0000313" key="1">
    <source>
        <dbReference type="EMBL" id="KKK78400.1"/>
    </source>
</evidence>
<comment type="caution">
    <text evidence="1">The sequence shown here is derived from an EMBL/GenBank/DDBJ whole genome shotgun (WGS) entry which is preliminary data.</text>
</comment>
<reference evidence="1" key="1">
    <citation type="journal article" date="2015" name="Nature">
        <title>Complex archaea that bridge the gap between prokaryotes and eukaryotes.</title>
        <authorList>
            <person name="Spang A."/>
            <person name="Saw J.H."/>
            <person name="Jorgensen S.L."/>
            <person name="Zaremba-Niedzwiedzka K."/>
            <person name="Martijn J."/>
            <person name="Lind A.E."/>
            <person name="van Eijk R."/>
            <person name="Schleper C."/>
            <person name="Guy L."/>
            <person name="Ettema T.J."/>
        </authorList>
    </citation>
    <scope>NUCLEOTIDE SEQUENCE</scope>
</reference>
<gene>
    <name evidence="1" type="ORF">LCGC14_2843980</name>
</gene>
<organism evidence="1">
    <name type="scientific">marine sediment metagenome</name>
    <dbReference type="NCBI Taxonomy" id="412755"/>
    <lineage>
        <taxon>unclassified sequences</taxon>
        <taxon>metagenomes</taxon>
        <taxon>ecological metagenomes</taxon>
    </lineage>
</organism>
<name>A0A0F8YX47_9ZZZZ</name>
<sequence length="64" mass="7588">MTKRPKYLDVHVWSQELQDNPAEELEATYRDTYAEPNDPNSYHQYGVTRSNGEYLEIRIPIDTE</sequence>
<dbReference type="EMBL" id="LAZR01054508">
    <property type="protein sequence ID" value="KKK78400.1"/>
    <property type="molecule type" value="Genomic_DNA"/>
</dbReference>
<proteinExistence type="predicted"/>
<protein>
    <submittedName>
        <fullName evidence="1">Uncharacterized protein</fullName>
    </submittedName>
</protein>